<evidence type="ECO:0000313" key="3">
    <source>
        <dbReference type="Proteomes" id="UP001480595"/>
    </source>
</evidence>
<evidence type="ECO:0000313" key="2">
    <source>
        <dbReference type="EMBL" id="KAK8043007.1"/>
    </source>
</evidence>
<evidence type="ECO:0000256" key="1">
    <source>
        <dbReference type="SAM" id="MobiDB-lite"/>
    </source>
</evidence>
<dbReference type="RefSeq" id="XP_066709860.1">
    <property type="nucleotide sequence ID" value="XM_066864899.1"/>
</dbReference>
<feature type="region of interest" description="Disordered" evidence="1">
    <location>
        <begin position="51"/>
        <end position="78"/>
    </location>
</feature>
<name>A0ABR1T8R9_9PEZI</name>
<accession>A0ABR1T8R9</accession>
<comment type="caution">
    <text evidence="2">The sequence shown here is derived from an EMBL/GenBank/DDBJ whole genome shotgun (WGS) entry which is preliminary data.</text>
</comment>
<sequence>MVLLIGAIGVIPPAVHVGAAALDEDSDSSNAKLDKWLIVTDLPKPSTPIATTFKSDATDQQKIDQSSSSSSSTVNKPVQWADDQLTVPSFRTTTTYSRGEAKAAVFVQAGSNQERDEVRRQARHETIYNAMMEETKMLLWITQLPGYNGLDPASWLRGCCCRRSLKLVP</sequence>
<protein>
    <submittedName>
        <fullName evidence="2">Uncharacterized protein</fullName>
    </submittedName>
</protein>
<dbReference type="GeneID" id="92097962"/>
<dbReference type="EMBL" id="JAQQWL010000013">
    <property type="protein sequence ID" value="KAK8043007.1"/>
    <property type="molecule type" value="Genomic_DNA"/>
</dbReference>
<gene>
    <name evidence="2" type="ORF">PG994_013490</name>
</gene>
<organism evidence="2 3">
    <name type="scientific">Apiospora phragmitis</name>
    <dbReference type="NCBI Taxonomy" id="2905665"/>
    <lineage>
        <taxon>Eukaryota</taxon>
        <taxon>Fungi</taxon>
        <taxon>Dikarya</taxon>
        <taxon>Ascomycota</taxon>
        <taxon>Pezizomycotina</taxon>
        <taxon>Sordariomycetes</taxon>
        <taxon>Xylariomycetidae</taxon>
        <taxon>Amphisphaeriales</taxon>
        <taxon>Apiosporaceae</taxon>
        <taxon>Apiospora</taxon>
    </lineage>
</organism>
<dbReference type="Proteomes" id="UP001480595">
    <property type="component" value="Unassembled WGS sequence"/>
</dbReference>
<reference evidence="2 3" key="1">
    <citation type="submission" date="2023-01" db="EMBL/GenBank/DDBJ databases">
        <title>Analysis of 21 Apiospora genomes using comparative genomics revels a genus with tremendous synthesis potential of carbohydrate active enzymes and secondary metabolites.</title>
        <authorList>
            <person name="Sorensen T."/>
        </authorList>
    </citation>
    <scope>NUCLEOTIDE SEQUENCE [LARGE SCALE GENOMIC DNA]</scope>
    <source>
        <strain evidence="2 3">CBS 135458</strain>
    </source>
</reference>
<keyword evidence="3" id="KW-1185">Reference proteome</keyword>
<proteinExistence type="predicted"/>